<gene>
    <name evidence="6" type="ORF">NtB2_00044</name>
</gene>
<keyword evidence="7" id="KW-1185">Reference proteome</keyword>
<proteinExistence type="predicted"/>
<keyword evidence="2 5" id="KW-0812">Transmembrane</keyword>
<feature type="transmembrane region" description="Helical" evidence="5">
    <location>
        <begin position="90"/>
        <end position="116"/>
    </location>
</feature>
<feature type="transmembrane region" description="Helical" evidence="5">
    <location>
        <begin position="128"/>
        <end position="147"/>
    </location>
</feature>
<evidence type="ECO:0000256" key="2">
    <source>
        <dbReference type="ARBA" id="ARBA00022692"/>
    </source>
</evidence>
<feature type="transmembrane region" description="Helical" evidence="5">
    <location>
        <begin position="12"/>
        <end position="28"/>
    </location>
</feature>
<evidence type="ECO:0000256" key="1">
    <source>
        <dbReference type="ARBA" id="ARBA00004141"/>
    </source>
</evidence>
<sequence>MIQFLRQNKIAMWLMTLIRIYIGYLWMMDGWEKLTTKGGFHAEGLITGALHQGTAVKPYSYPWFAHFLNATTNGGHDASFFNFLVPWGEFLVGLGLIFGTLTLAAAFFGILMNFTYLLSGVVSVNPTYIVLQFLILMAGFNAAKIGLDYWVTPFLRKIIPFLNNDIETRKLAE</sequence>
<protein>
    <recommendedName>
        <fullName evidence="8">DoxX family protein</fullName>
    </recommendedName>
</protein>
<dbReference type="InterPro" id="IPR032808">
    <property type="entry name" value="DoxX"/>
</dbReference>
<comment type="caution">
    <text evidence="6">The sequence shown here is derived from an EMBL/GenBank/DDBJ whole genome shotgun (WGS) entry which is preliminary data.</text>
</comment>
<dbReference type="Proteomes" id="UP000245021">
    <property type="component" value="Unassembled WGS sequence"/>
</dbReference>
<comment type="subcellular location">
    <subcellularLocation>
        <location evidence="1">Membrane</location>
        <topology evidence="1">Multi-pass membrane protein</topology>
    </subcellularLocation>
</comment>
<evidence type="ECO:0000256" key="4">
    <source>
        <dbReference type="ARBA" id="ARBA00023136"/>
    </source>
</evidence>
<organism evidence="6 7">
    <name type="scientific">Lactococcus termiticola</name>
    <dbReference type="NCBI Taxonomy" id="2169526"/>
    <lineage>
        <taxon>Bacteria</taxon>
        <taxon>Bacillati</taxon>
        <taxon>Bacillota</taxon>
        <taxon>Bacilli</taxon>
        <taxon>Lactobacillales</taxon>
        <taxon>Streptococcaceae</taxon>
        <taxon>Lactococcus</taxon>
    </lineage>
</organism>
<evidence type="ECO:0000256" key="5">
    <source>
        <dbReference type="SAM" id="Phobius"/>
    </source>
</evidence>
<dbReference type="PANTHER" id="PTHR39157">
    <property type="entry name" value="INTEGRAL MEMBRANE PROTEIN-RELATED"/>
    <property type="match status" value="1"/>
</dbReference>
<reference evidence="6 7" key="1">
    <citation type="journal article" date="2018" name="Genome Announc.">
        <title>Draft Genome Sequence of Lactococcus sp. Strain NtB2 (JCM 32569), Isolated from the Gut of the Higher Termite Nasutitermes takasagoensis.</title>
        <authorList>
            <person name="Noda S."/>
            <person name="Aihara C."/>
            <person name="Yuki M."/>
            <person name="Ohkuma M."/>
        </authorList>
    </citation>
    <scope>NUCLEOTIDE SEQUENCE [LARGE SCALE GENOMIC DNA]</scope>
    <source>
        <strain evidence="6 7">NtB2</strain>
    </source>
</reference>
<evidence type="ECO:0008006" key="8">
    <source>
        <dbReference type="Google" id="ProtNLM"/>
    </source>
</evidence>
<accession>A0A2R5HD48</accession>
<dbReference type="OrthoDB" id="26941at2"/>
<evidence type="ECO:0000313" key="7">
    <source>
        <dbReference type="Proteomes" id="UP000245021"/>
    </source>
</evidence>
<keyword evidence="3 5" id="KW-1133">Transmembrane helix</keyword>
<evidence type="ECO:0000313" key="6">
    <source>
        <dbReference type="EMBL" id="GBG95942.1"/>
    </source>
</evidence>
<evidence type="ECO:0000256" key="3">
    <source>
        <dbReference type="ARBA" id="ARBA00022989"/>
    </source>
</evidence>
<dbReference type="EMBL" id="BFFO01000001">
    <property type="protein sequence ID" value="GBG95942.1"/>
    <property type="molecule type" value="Genomic_DNA"/>
</dbReference>
<dbReference type="PANTHER" id="PTHR39157:SF1">
    <property type="entry name" value="DOXX FAMILY PROTEIN"/>
    <property type="match status" value="1"/>
</dbReference>
<name>A0A2R5HD48_9LACT</name>
<dbReference type="Pfam" id="PF07681">
    <property type="entry name" value="DoxX"/>
    <property type="match status" value="1"/>
</dbReference>
<dbReference type="GO" id="GO:0016020">
    <property type="term" value="C:membrane"/>
    <property type="evidence" value="ECO:0007669"/>
    <property type="project" value="UniProtKB-SubCell"/>
</dbReference>
<dbReference type="AlphaFoldDB" id="A0A2R5HD48"/>
<keyword evidence="4 5" id="KW-0472">Membrane</keyword>
<dbReference type="RefSeq" id="WP_109244941.1">
    <property type="nucleotide sequence ID" value="NZ_BFFO01000001.1"/>
</dbReference>